<dbReference type="InterPro" id="IPR000626">
    <property type="entry name" value="Ubiquitin-like_dom"/>
</dbReference>
<dbReference type="Pfam" id="PF02301">
    <property type="entry name" value="HORMA"/>
    <property type="match status" value="1"/>
</dbReference>
<evidence type="ECO:0000256" key="12">
    <source>
        <dbReference type="SAM" id="Phobius"/>
    </source>
</evidence>
<dbReference type="PROSITE" id="PS50053">
    <property type="entry name" value="UBIQUITIN_2"/>
    <property type="match status" value="1"/>
</dbReference>
<evidence type="ECO:0000256" key="7">
    <source>
        <dbReference type="ARBA" id="ARBA00022840"/>
    </source>
</evidence>
<dbReference type="InterPro" id="IPR029071">
    <property type="entry name" value="Ubiquitin-like_domsf"/>
</dbReference>
<feature type="domain" description="Ubiquitin-like" evidence="13">
    <location>
        <begin position="6"/>
        <end position="67"/>
    </location>
</feature>
<keyword evidence="16" id="KW-1185">Reference proteome</keyword>
<feature type="transmembrane region" description="Helical" evidence="12">
    <location>
        <begin position="269"/>
        <end position="288"/>
    </location>
</feature>
<name>A0A4S2L1T3_9HYME</name>
<feature type="region of interest" description="Disordered" evidence="11">
    <location>
        <begin position="199"/>
        <end position="227"/>
    </location>
</feature>
<dbReference type="GO" id="GO:0006986">
    <property type="term" value="P:response to unfolded protein"/>
    <property type="evidence" value="ECO:0007669"/>
    <property type="project" value="UniProtKB-KW"/>
</dbReference>
<keyword evidence="8 12" id="KW-1133">Transmembrane helix</keyword>
<dbReference type="GO" id="GO:0006744">
    <property type="term" value="P:ubiquinone biosynthetic process"/>
    <property type="evidence" value="ECO:0007669"/>
    <property type="project" value="TreeGrafter"/>
</dbReference>
<dbReference type="InterPro" id="IPR011009">
    <property type="entry name" value="Kinase-like_dom_sf"/>
</dbReference>
<keyword evidence="9 12" id="KW-0472">Membrane</keyword>
<dbReference type="InterPro" id="IPR036570">
    <property type="entry name" value="HORMA_dom_sf"/>
</dbReference>
<dbReference type="Gene3D" id="3.30.900.10">
    <property type="entry name" value="HORMA domain"/>
    <property type="match status" value="1"/>
</dbReference>
<keyword evidence="5 12" id="KW-0812">Transmembrane</keyword>
<dbReference type="InterPro" id="IPR034646">
    <property type="entry name" value="ADCK3_dom"/>
</dbReference>
<dbReference type="GO" id="GO:0016740">
    <property type="term" value="F:transferase activity"/>
    <property type="evidence" value="ECO:0007669"/>
    <property type="project" value="UniProtKB-KW"/>
</dbReference>
<evidence type="ECO:0000313" key="16">
    <source>
        <dbReference type="Proteomes" id="UP000310200"/>
    </source>
</evidence>
<dbReference type="PANTHER" id="PTHR43851">
    <property type="match status" value="1"/>
</dbReference>
<dbReference type="SUPFAM" id="SSF54236">
    <property type="entry name" value="Ubiquitin-like"/>
    <property type="match status" value="1"/>
</dbReference>
<feature type="transmembrane region" description="Helical" evidence="12">
    <location>
        <begin position="245"/>
        <end position="262"/>
    </location>
</feature>
<evidence type="ECO:0000256" key="2">
    <source>
        <dbReference type="ARBA" id="ARBA00004749"/>
    </source>
</evidence>
<dbReference type="CDD" id="cd01790">
    <property type="entry name" value="Ubl_HERP"/>
    <property type="match status" value="1"/>
</dbReference>
<feature type="domain" description="HORMA" evidence="14">
    <location>
        <begin position="1105"/>
        <end position="1296"/>
    </location>
</feature>
<keyword evidence="7" id="KW-0067">ATP-binding</keyword>
<comment type="similarity">
    <text evidence="3">Belongs to the protein kinase superfamily. ADCK protein kinase family.</text>
</comment>
<evidence type="ECO:0000256" key="11">
    <source>
        <dbReference type="SAM" id="MobiDB-lite"/>
    </source>
</evidence>
<dbReference type="STRING" id="300112.A0A4S2L1T3"/>
<feature type="compositionally biased region" description="Low complexity" evidence="11">
    <location>
        <begin position="319"/>
        <end position="331"/>
    </location>
</feature>
<proteinExistence type="inferred from homology"/>
<feature type="region of interest" description="Disordered" evidence="11">
    <location>
        <begin position="319"/>
        <end position="343"/>
    </location>
</feature>
<keyword evidence="6" id="KW-0547">Nucleotide-binding</keyword>
<dbReference type="GO" id="GO:0016020">
    <property type="term" value="C:membrane"/>
    <property type="evidence" value="ECO:0007669"/>
    <property type="project" value="UniProtKB-SubCell"/>
</dbReference>
<evidence type="ECO:0000256" key="6">
    <source>
        <dbReference type="ARBA" id="ARBA00022741"/>
    </source>
</evidence>
<dbReference type="Proteomes" id="UP000310200">
    <property type="component" value="Unassembled WGS sequence"/>
</dbReference>
<dbReference type="CDD" id="cd13970">
    <property type="entry name" value="ABC1_ADCK3"/>
    <property type="match status" value="1"/>
</dbReference>
<comment type="subcellular location">
    <subcellularLocation>
        <location evidence="1">Membrane</location>
    </subcellularLocation>
</comment>
<evidence type="ECO:0000256" key="4">
    <source>
        <dbReference type="ARBA" id="ARBA00022679"/>
    </source>
</evidence>
<evidence type="ECO:0000256" key="9">
    <source>
        <dbReference type="ARBA" id="ARBA00023136"/>
    </source>
</evidence>
<comment type="pathway">
    <text evidence="2">Cofactor biosynthesis; ubiquinone biosynthesis.</text>
</comment>
<accession>A0A4S2L1T3</accession>
<evidence type="ECO:0000259" key="14">
    <source>
        <dbReference type="PROSITE" id="PS50815"/>
    </source>
</evidence>
<dbReference type="PROSITE" id="PS50815">
    <property type="entry name" value="HORMA"/>
    <property type="match status" value="1"/>
</dbReference>
<comment type="caution">
    <text evidence="15">The sequence shown here is derived from an EMBL/GenBank/DDBJ whole genome shotgun (WGS) entry which is preliminary data.</text>
</comment>
<dbReference type="InterPro" id="IPR004147">
    <property type="entry name" value="ABC1_dom"/>
</dbReference>
<evidence type="ECO:0000256" key="10">
    <source>
        <dbReference type="ARBA" id="ARBA00023230"/>
    </source>
</evidence>
<organism evidence="15 16">
    <name type="scientific">Temnothorax longispinosus</name>
    <dbReference type="NCBI Taxonomy" id="300112"/>
    <lineage>
        <taxon>Eukaryota</taxon>
        <taxon>Metazoa</taxon>
        <taxon>Ecdysozoa</taxon>
        <taxon>Arthropoda</taxon>
        <taxon>Hexapoda</taxon>
        <taxon>Insecta</taxon>
        <taxon>Pterygota</taxon>
        <taxon>Neoptera</taxon>
        <taxon>Endopterygota</taxon>
        <taxon>Hymenoptera</taxon>
        <taxon>Apocrita</taxon>
        <taxon>Aculeata</taxon>
        <taxon>Formicoidea</taxon>
        <taxon>Formicidae</taxon>
        <taxon>Myrmicinae</taxon>
        <taxon>Temnothorax</taxon>
    </lineage>
</organism>
<dbReference type="InterPro" id="IPR003511">
    <property type="entry name" value="HORMA_dom"/>
</dbReference>
<dbReference type="InterPro" id="IPR051409">
    <property type="entry name" value="Atypical_kinase_ADCK"/>
</dbReference>
<dbReference type="Gene3D" id="3.10.20.90">
    <property type="entry name" value="Phosphatidylinositol 3-kinase Catalytic Subunit, Chain A, domain 1"/>
    <property type="match status" value="1"/>
</dbReference>
<evidence type="ECO:0000313" key="15">
    <source>
        <dbReference type="EMBL" id="TGZ56655.1"/>
    </source>
</evidence>
<dbReference type="Pfam" id="PF03109">
    <property type="entry name" value="ABC1"/>
    <property type="match status" value="1"/>
</dbReference>
<evidence type="ECO:0000256" key="8">
    <source>
        <dbReference type="ARBA" id="ARBA00022989"/>
    </source>
</evidence>
<dbReference type="PANTHER" id="PTHR43851:SF3">
    <property type="entry name" value="COENZYME Q8"/>
    <property type="match status" value="1"/>
</dbReference>
<feature type="compositionally biased region" description="Polar residues" evidence="11">
    <location>
        <begin position="199"/>
        <end position="210"/>
    </location>
</feature>
<gene>
    <name evidence="15" type="ORF">DBV15_07758</name>
</gene>
<protein>
    <submittedName>
        <fullName evidence="15">Chaperone activity of bc1 complex-like, mitochondrial</fullName>
    </submittedName>
</protein>
<feature type="compositionally biased region" description="Low complexity" evidence="11">
    <location>
        <begin position="211"/>
        <end position="227"/>
    </location>
</feature>
<dbReference type="FunFam" id="3.10.20.90:FF:000046">
    <property type="entry name" value="Homocysteine-responsive endoplasmic reticulum-resident ubiquitin-like domain member 2 protein"/>
    <property type="match status" value="1"/>
</dbReference>
<evidence type="ECO:0000259" key="13">
    <source>
        <dbReference type="PROSITE" id="PS50053"/>
    </source>
</evidence>
<keyword evidence="10" id="KW-0834">Unfolded protein response</keyword>
<evidence type="ECO:0000256" key="5">
    <source>
        <dbReference type="ARBA" id="ARBA00022692"/>
    </source>
</evidence>
<reference evidence="15 16" key="1">
    <citation type="journal article" date="2019" name="Philos. Trans. R. Soc. Lond., B, Biol. Sci.">
        <title>Ant behaviour and brain gene expression of defending hosts depend on the ecological success of the intruding social parasite.</title>
        <authorList>
            <person name="Kaur R."/>
            <person name="Stoldt M."/>
            <person name="Jongepier E."/>
            <person name="Feldmeyer B."/>
            <person name="Menzel F."/>
            <person name="Bornberg-Bauer E."/>
            <person name="Foitzik S."/>
        </authorList>
    </citation>
    <scope>NUCLEOTIDE SEQUENCE [LARGE SCALE GENOMIC DNA]</scope>
    <source>
        <tissue evidence="15">Whole body</tissue>
    </source>
</reference>
<dbReference type="EMBL" id="QBLH01000303">
    <property type="protein sequence ID" value="TGZ56655.1"/>
    <property type="molecule type" value="Genomic_DNA"/>
</dbReference>
<keyword evidence="4" id="KW-0808">Transferase</keyword>
<evidence type="ECO:0000256" key="1">
    <source>
        <dbReference type="ARBA" id="ARBA00004370"/>
    </source>
</evidence>
<evidence type="ECO:0000256" key="3">
    <source>
        <dbReference type="ARBA" id="ARBA00009670"/>
    </source>
</evidence>
<dbReference type="SUPFAM" id="SSF56112">
    <property type="entry name" value="Protein kinase-like (PK-like)"/>
    <property type="match status" value="1"/>
</dbReference>
<dbReference type="GO" id="GO:0005524">
    <property type="term" value="F:ATP binding"/>
    <property type="evidence" value="ECO:0007669"/>
    <property type="project" value="UniProtKB-KW"/>
</dbReference>
<sequence length="1304" mass="149094">MADAAVNLIIKAPNQQIKDQLVKCDLGWTIGRLKEYLSEVYPSKPESSHQKLIYSGHVLNDSAQLKDILRQCDGSEDQAYTVHLVCTPQKMCAAKAMDQTRSTDDTVATASATRHTQIRSNTVQNQSHETATVTASQHQQYLQQQYLDPRNSQQLAWMQQAYTHYFTQYMQLMAAQGIQLQASIPYLQQMNINTNDTAQHTYTTNTNNTVGDEQPQPAAQDAADINAGNNGAGEDAAFNRDWLDFFYMLSRIVVLFGIVYFYSSPLRLLIVTFLGFAIYLYQGGFFRVQPIFVAENNNGRADNNNQVLQNEVVGPQAVPQQQNAQVPTVQPEARTNANEENEEQRPGALAFTWTFFKMPRSKVSDVLGVFKGVKSVTNALIKHQEHTISYRIKHSSLKDLPDKCLQTAGEKFNNIEPSKVPGQIMRDLKEVTERISVVEEGIKQYIKITASQTLDIKNNGYIPKKETKLYVYDTAKDPKELPRDEDVTHTVTKYATDKSRTQEPLTGIQNNATKKYTSVKEKIKTITKLEIPDIEFSEKDKEILRKLELEYEKNTKNSIEASSAPSSIRKVHEKEAVHTQMTSIEKPKTNVLVRPKQYLSPTARERKVPSTRLQRMVSFGTLGISLGLGTAAEYTRRTLGLKEQSIGDTVDSMFLTKANAERIVSTLCKVRGAGLKIGQILSIQDNTIISPELQKVFERVRQSADFMPTWQVEKVLANELGHTWRNKLAYFEEKPFAAASIGQVHRGTLLNKQDVAIKIQYPGVAVGIQSDIENLVGIMKVVWNVFPEGMFIDNVVEVAKRELAWEVDYIREAECTKKYRELIRPYPDYYVPAVIDDLSTKQVFTTEMIEGIPVDKCTDMDVKIRQRISELVMRLTLKELFEFRYMQTDPNWSNFFYNLDTKQLILLDFGACRTYEKTFMDKYIQVINAASKGNRNKVLELSQEMKFLTGYESKIMENAHVDAVMILGQVFDNNHEYYDFGGQDVTKRIQSLVPTIINHRLCPPPEEIYSLHRKLSGIFLLCAKLGAKITCRDMFREIALEVSQQHSFDSLTSLQYSTQTMTMSLPLTSSTLTHLRYIFLDMDDAIRVAWRLLHEHEPCAMCHVPFGVDILLEFLEVAFNHILFFRKIYPKEIFVKKKIYGITIYVSEHPEVNEYLSNVLTAIKELIKEDEKSVKAITLTFYNKNKLPIEKYVFDMVKLQAQLTERDPYYLKTEEALKTVCLKLSMCDTYLRPIPDTSIFSIEIQTYETAHIILSENPKCEDFPWIIKDDAVEMIDKNILPLKDIKTDCLNLQLYVIEDTANKI</sequence>
<dbReference type="SUPFAM" id="SSF56019">
    <property type="entry name" value="The spindle assembly checkpoint protein mad2"/>
    <property type="match status" value="1"/>
</dbReference>